<organism evidence="1 2">
    <name type="scientific">Arctium lappa</name>
    <name type="common">Greater burdock</name>
    <name type="synonym">Lappa major</name>
    <dbReference type="NCBI Taxonomy" id="4217"/>
    <lineage>
        <taxon>Eukaryota</taxon>
        <taxon>Viridiplantae</taxon>
        <taxon>Streptophyta</taxon>
        <taxon>Embryophyta</taxon>
        <taxon>Tracheophyta</taxon>
        <taxon>Spermatophyta</taxon>
        <taxon>Magnoliopsida</taxon>
        <taxon>eudicotyledons</taxon>
        <taxon>Gunneridae</taxon>
        <taxon>Pentapetalae</taxon>
        <taxon>asterids</taxon>
        <taxon>campanulids</taxon>
        <taxon>Asterales</taxon>
        <taxon>Asteraceae</taxon>
        <taxon>Carduoideae</taxon>
        <taxon>Cardueae</taxon>
        <taxon>Arctiinae</taxon>
        <taxon>Arctium</taxon>
    </lineage>
</organism>
<keyword evidence="2" id="KW-1185">Reference proteome</keyword>
<dbReference type="Proteomes" id="UP001055879">
    <property type="component" value="Linkage Group LG04"/>
</dbReference>
<sequence>MYYENYFNDICGVVLDFDGFINIVYVDWMDLCNEMVDGDSSHEGSDNIDWNTDDEQEIANISPSSSVPISTNGAVISEFGESSSSSKCPSKLVLHFMTMGFPEAMVTKVIAELGEDNTDAILDTLLTYSVVDETPNQKRELNDTYLKSESHVENKFADLDSIWSDEDSDDSFEKDDPLVCLIDMGYSPEEASAAISRCGKNAPLSELVDFISAANVSKEYDAEMNANVLGSFSHLLPKDKKRKFQKDNFWSKNKKLDRKHESKSKDEDHEALHLPNPMVGFGVPREPFHVVRRTLPEAAIGPPFFYYENVALTPKGAWNRIKSFLYEIDPEFVDSKFFCAAARKRGYIHNLPLENRFPLQPLPPLTIFEALPGTKKWWPSWDKREQLNCILTCIGSAQLTDRIRLALENSNTEPSLHVKNHIIGQCKKWNMVWTGKTRVAPLEPDEIELIMGYPIYHTRGASRVERYKGLGNAFQVDTVAYHLSVLKNLYPDGINVLSLFSGIGGAEVALHKLGIPLNNVVSVEKSMVCRNILQGWWEQTNQKGNLVHVSDVQEVTLNKLNQWISSFGGFDLVIGGSPCNNLAGGNRRTRDGLEGEHSSLFFDYFRILDGVKNIMKNKS</sequence>
<name>A0ACB9CGX1_ARCLA</name>
<reference evidence="2" key="1">
    <citation type="journal article" date="2022" name="Mol. Ecol. Resour.">
        <title>The genomes of chicory, endive, great burdock and yacon provide insights into Asteraceae palaeo-polyploidization history and plant inulin production.</title>
        <authorList>
            <person name="Fan W."/>
            <person name="Wang S."/>
            <person name="Wang H."/>
            <person name="Wang A."/>
            <person name="Jiang F."/>
            <person name="Liu H."/>
            <person name="Zhao H."/>
            <person name="Xu D."/>
            <person name="Zhang Y."/>
        </authorList>
    </citation>
    <scope>NUCLEOTIDE SEQUENCE [LARGE SCALE GENOMIC DNA]</scope>
    <source>
        <strain evidence="2">cv. Niubang</strain>
    </source>
</reference>
<evidence type="ECO:0000313" key="2">
    <source>
        <dbReference type="Proteomes" id="UP001055879"/>
    </source>
</evidence>
<gene>
    <name evidence="1" type="ORF">L6452_12941</name>
</gene>
<dbReference type="EMBL" id="CM042050">
    <property type="protein sequence ID" value="KAI3733498.1"/>
    <property type="molecule type" value="Genomic_DNA"/>
</dbReference>
<protein>
    <submittedName>
        <fullName evidence="1">Uncharacterized protein</fullName>
    </submittedName>
</protein>
<proteinExistence type="predicted"/>
<reference evidence="1 2" key="2">
    <citation type="journal article" date="2022" name="Mol. Ecol. Resour.">
        <title>The genomes of chicory, endive, great burdock and yacon provide insights into Asteraceae paleo-polyploidization history and plant inulin production.</title>
        <authorList>
            <person name="Fan W."/>
            <person name="Wang S."/>
            <person name="Wang H."/>
            <person name="Wang A."/>
            <person name="Jiang F."/>
            <person name="Liu H."/>
            <person name="Zhao H."/>
            <person name="Xu D."/>
            <person name="Zhang Y."/>
        </authorList>
    </citation>
    <scope>NUCLEOTIDE SEQUENCE [LARGE SCALE GENOMIC DNA]</scope>
    <source>
        <strain evidence="2">cv. Niubang</strain>
    </source>
</reference>
<evidence type="ECO:0000313" key="1">
    <source>
        <dbReference type="EMBL" id="KAI3733498.1"/>
    </source>
</evidence>
<accession>A0ACB9CGX1</accession>
<comment type="caution">
    <text evidence="1">The sequence shown here is derived from an EMBL/GenBank/DDBJ whole genome shotgun (WGS) entry which is preliminary data.</text>
</comment>